<evidence type="ECO:0000313" key="8">
    <source>
        <dbReference type="EMBL" id="TEB11320.1"/>
    </source>
</evidence>
<evidence type="ECO:0008006" key="10">
    <source>
        <dbReference type="Google" id="ProtNLM"/>
    </source>
</evidence>
<comment type="caution">
    <text evidence="8">The sequence shown here is derived from an EMBL/GenBank/DDBJ whole genome shotgun (WGS) entry which is preliminary data.</text>
</comment>
<name>A0A4Y7RRD4_9FIRM</name>
<evidence type="ECO:0000256" key="5">
    <source>
        <dbReference type="ARBA" id="ARBA00022801"/>
    </source>
</evidence>
<evidence type="ECO:0000256" key="7">
    <source>
        <dbReference type="ARBA" id="ARBA00023016"/>
    </source>
</evidence>
<dbReference type="Gene3D" id="3.30.920.30">
    <property type="entry name" value="Hypothetical protein"/>
    <property type="match status" value="1"/>
</dbReference>
<evidence type="ECO:0000256" key="2">
    <source>
        <dbReference type="ARBA" id="ARBA00022649"/>
    </source>
</evidence>
<accession>A0A4Y7RRD4</accession>
<keyword evidence="4" id="KW-0255">Endonuclease</keyword>
<dbReference type="GO" id="GO:0003729">
    <property type="term" value="F:mRNA binding"/>
    <property type="evidence" value="ECO:0007669"/>
    <property type="project" value="InterPro"/>
</dbReference>
<dbReference type="AlphaFoldDB" id="A0A4Y7RRD4"/>
<comment type="similarity">
    <text evidence="1">Belongs to the HicA mRNA interferase family.</text>
</comment>
<evidence type="ECO:0000256" key="1">
    <source>
        <dbReference type="ARBA" id="ARBA00006620"/>
    </source>
</evidence>
<proteinExistence type="inferred from homology"/>
<evidence type="ECO:0000256" key="6">
    <source>
        <dbReference type="ARBA" id="ARBA00022884"/>
    </source>
</evidence>
<evidence type="ECO:0000256" key="4">
    <source>
        <dbReference type="ARBA" id="ARBA00022759"/>
    </source>
</evidence>
<organism evidence="8 9">
    <name type="scientific">Pelotomaculum propionicicum</name>
    <dbReference type="NCBI Taxonomy" id="258475"/>
    <lineage>
        <taxon>Bacteria</taxon>
        <taxon>Bacillati</taxon>
        <taxon>Bacillota</taxon>
        <taxon>Clostridia</taxon>
        <taxon>Eubacteriales</taxon>
        <taxon>Desulfotomaculaceae</taxon>
        <taxon>Pelotomaculum</taxon>
    </lineage>
</organism>
<keyword evidence="9" id="KW-1185">Reference proteome</keyword>
<dbReference type="InterPro" id="IPR012933">
    <property type="entry name" value="HicA_mRNA_interferase"/>
</dbReference>
<dbReference type="SUPFAM" id="SSF54786">
    <property type="entry name" value="YcfA/nrd intein domain"/>
    <property type="match status" value="1"/>
</dbReference>
<gene>
    <name evidence="8" type="ORF">Pmgp_01683</name>
</gene>
<evidence type="ECO:0000313" key="9">
    <source>
        <dbReference type="Proteomes" id="UP000297597"/>
    </source>
</evidence>
<dbReference type="GO" id="GO:0016787">
    <property type="term" value="F:hydrolase activity"/>
    <property type="evidence" value="ECO:0007669"/>
    <property type="project" value="UniProtKB-KW"/>
</dbReference>
<dbReference type="OrthoDB" id="361893at2"/>
<keyword evidence="6" id="KW-0694">RNA-binding</keyword>
<evidence type="ECO:0000256" key="3">
    <source>
        <dbReference type="ARBA" id="ARBA00022722"/>
    </source>
</evidence>
<dbReference type="Pfam" id="PF07927">
    <property type="entry name" value="HicA_toxin"/>
    <property type="match status" value="1"/>
</dbReference>
<dbReference type="Proteomes" id="UP000297597">
    <property type="component" value="Unassembled WGS sequence"/>
</dbReference>
<protein>
    <recommendedName>
        <fullName evidence="10">YcfA-like protein</fullName>
    </recommendedName>
</protein>
<keyword evidence="7" id="KW-0346">Stress response</keyword>
<dbReference type="EMBL" id="QFFZ01000015">
    <property type="protein sequence ID" value="TEB11320.1"/>
    <property type="molecule type" value="Genomic_DNA"/>
</dbReference>
<reference evidence="8 9" key="1">
    <citation type="journal article" date="2018" name="Environ. Microbiol.">
        <title>Novel energy conservation strategies and behaviour of Pelotomaculum schinkii driving syntrophic propionate catabolism.</title>
        <authorList>
            <person name="Hidalgo-Ahumada C.A.P."/>
            <person name="Nobu M.K."/>
            <person name="Narihiro T."/>
            <person name="Tamaki H."/>
            <person name="Liu W.T."/>
            <person name="Kamagata Y."/>
            <person name="Stams A.J.M."/>
            <person name="Imachi H."/>
            <person name="Sousa D.Z."/>
        </authorList>
    </citation>
    <scope>NUCLEOTIDE SEQUENCE [LARGE SCALE GENOMIC DNA]</scope>
    <source>
        <strain evidence="8 9">MGP</strain>
    </source>
</reference>
<dbReference type="InterPro" id="IPR038570">
    <property type="entry name" value="HicA_sf"/>
</dbReference>
<sequence length="74" mass="8607">MAGVEKIVEKMNRQPHGIRFEEISKVLNYFGYIEVRSDGSHHHFRNKNGDVVTIKKSQPVKVAYVRDVLRRIGK</sequence>
<keyword evidence="2" id="KW-1277">Toxin-antitoxin system</keyword>
<dbReference type="RefSeq" id="WP_134213550.1">
    <property type="nucleotide sequence ID" value="NZ_QFFZ01000015.1"/>
</dbReference>
<keyword evidence="5" id="KW-0378">Hydrolase</keyword>
<dbReference type="GO" id="GO:0004519">
    <property type="term" value="F:endonuclease activity"/>
    <property type="evidence" value="ECO:0007669"/>
    <property type="project" value="UniProtKB-KW"/>
</dbReference>
<keyword evidence="3" id="KW-0540">Nuclease</keyword>